<evidence type="ECO:0000313" key="2">
    <source>
        <dbReference type="Proteomes" id="UP000199470"/>
    </source>
</evidence>
<proteinExistence type="predicted"/>
<dbReference type="AlphaFoldDB" id="A0A1I4UEM6"/>
<sequence>MHYVYQFKRDGRLGGEEMGRSVQGQWQIKDHSMCLNWSLPAGVRECYEVRVAGQEVQLRRHGREMYFGTLAPLKPLR</sequence>
<dbReference type="EMBL" id="FOTW01000041">
    <property type="protein sequence ID" value="SFM87447.1"/>
    <property type="molecule type" value="Genomic_DNA"/>
</dbReference>
<accession>A0A1I4UEM6</accession>
<protein>
    <submittedName>
        <fullName evidence="1">Uncharacterized protein</fullName>
    </submittedName>
</protein>
<reference evidence="1 2" key="1">
    <citation type="submission" date="2016-10" db="EMBL/GenBank/DDBJ databases">
        <authorList>
            <person name="de Groot N.N."/>
        </authorList>
    </citation>
    <scope>NUCLEOTIDE SEQUENCE [LARGE SCALE GENOMIC DNA]</scope>
    <source>
        <strain evidence="1 2">ATCC 43154</strain>
    </source>
</reference>
<evidence type="ECO:0000313" key="1">
    <source>
        <dbReference type="EMBL" id="SFM87447.1"/>
    </source>
</evidence>
<name>A0A1I4UEM6_9BURK</name>
<dbReference type="STRING" id="758825.SAMN02982985_05625"/>
<keyword evidence="2" id="KW-1185">Reference proteome</keyword>
<organism evidence="1 2">
    <name type="scientific">Rugamonas rubra</name>
    <dbReference type="NCBI Taxonomy" id="758825"/>
    <lineage>
        <taxon>Bacteria</taxon>
        <taxon>Pseudomonadati</taxon>
        <taxon>Pseudomonadota</taxon>
        <taxon>Betaproteobacteria</taxon>
        <taxon>Burkholderiales</taxon>
        <taxon>Oxalobacteraceae</taxon>
        <taxon>Telluria group</taxon>
        <taxon>Rugamonas</taxon>
    </lineage>
</organism>
<dbReference type="Proteomes" id="UP000199470">
    <property type="component" value="Unassembled WGS sequence"/>
</dbReference>
<gene>
    <name evidence="1" type="ORF">SAMN02982985_05625</name>
</gene>